<dbReference type="GO" id="GO:0015341">
    <property type="term" value="F:zinc efflux antiporter activity"/>
    <property type="evidence" value="ECO:0007669"/>
    <property type="project" value="TreeGrafter"/>
</dbReference>
<dbReference type="EMBL" id="DTMM01000111">
    <property type="protein sequence ID" value="HFT93428.1"/>
    <property type="molecule type" value="Genomic_DNA"/>
</dbReference>
<dbReference type="AlphaFoldDB" id="A0A7C3QWK3"/>
<dbReference type="GO" id="GO:0015093">
    <property type="term" value="F:ferrous iron transmembrane transporter activity"/>
    <property type="evidence" value="ECO:0007669"/>
    <property type="project" value="TreeGrafter"/>
</dbReference>
<dbReference type="SUPFAM" id="SSF161111">
    <property type="entry name" value="Cation efflux protein transmembrane domain-like"/>
    <property type="match status" value="1"/>
</dbReference>
<dbReference type="InterPro" id="IPR058533">
    <property type="entry name" value="Cation_efflux_TM"/>
</dbReference>
<evidence type="ECO:0000256" key="4">
    <source>
        <dbReference type="ARBA" id="ARBA00022692"/>
    </source>
</evidence>
<feature type="transmembrane region" description="Helical" evidence="7">
    <location>
        <begin position="113"/>
        <end position="135"/>
    </location>
</feature>
<dbReference type="Gene3D" id="3.30.70.1350">
    <property type="entry name" value="Cation efflux protein, cytoplasmic domain"/>
    <property type="match status" value="1"/>
</dbReference>
<organism evidence="10">
    <name type="scientific">Leptospirillum ferriphilum</name>
    <dbReference type="NCBI Taxonomy" id="178606"/>
    <lineage>
        <taxon>Bacteria</taxon>
        <taxon>Pseudomonadati</taxon>
        <taxon>Nitrospirota</taxon>
        <taxon>Nitrospiria</taxon>
        <taxon>Nitrospirales</taxon>
        <taxon>Nitrospiraceae</taxon>
        <taxon>Leptospirillum</taxon>
    </lineage>
</organism>
<dbReference type="Pfam" id="PF16916">
    <property type="entry name" value="ZT_dimer"/>
    <property type="match status" value="1"/>
</dbReference>
<dbReference type="SUPFAM" id="SSF160240">
    <property type="entry name" value="Cation efflux protein cytoplasmic domain-like"/>
    <property type="match status" value="1"/>
</dbReference>
<comment type="subcellular location">
    <subcellularLocation>
        <location evidence="1">Membrane</location>
        <topology evidence="1">Multi-pass membrane protein</topology>
    </subcellularLocation>
</comment>
<protein>
    <submittedName>
        <fullName evidence="10">Cation transporter</fullName>
    </submittedName>
</protein>
<evidence type="ECO:0000259" key="9">
    <source>
        <dbReference type="Pfam" id="PF16916"/>
    </source>
</evidence>
<reference evidence="10" key="1">
    <citation type="journal article" date="2020" name="mSystems">
        <title>Genome- and Community-Level Interaction Insights into Carbon Utilization and Element Cycling Functions of Hydrothermarchaeota in Hydrothermal Sediment.</title>
        <authorList>
            <person name="Zhou Z."/>
            <person name="Liu Y."/>
            <person name="Xu W."/>
            <person name="Pan J."/>
            <person name="Luo Z.H."/>
            <person name="Li M."/>
        </authorList>
    </citation>
    <scope>NUCLEOTIDE SEQUENCE [LARGE SCALE GENOMIC DNA]</scope>
    <source>
        <strain evidence="10">SpSt-902</strain>
    </source>
</reference>
<gene>
    <name evidence="10" type="ORF">ENX03_05710</name>
</gene>
<comment type="caution">
    <text evidence="10">The sequence shown here is derived from an EMBL/GenBank/DDBJ whole genome shotgun (WGS) entry which is preliminary data.</text>
</comment>
<feature type="transmembrane region" description="Helical" evidence="7">
    <location>
        <begin position="12"/>
        <end position="33"/>
    </location>
</feature>
<evidence type="ECO:0000256" key="7">
    <source>
        <dbReference type="SAM" id="Phobius"/>
    </source>
</evidence>
<dbReference type="InterPro" id="IPR027470">
    <property type="entry name" value="Cation_efflux_CTD"/>
</dbReference>
<keyword evidence="4 7" id="KW-0812">Transmembrane</keyword>
<feature type="domain" description="Cation efflux protein cytoplasmic" evidence="9">
    <location>
        <begin position="218"/>
        <end position="289"/>
    </location>
</feature>
<proteinExistence type="inferred from homology"/>
<evidence type="ECO:0000259" key="8">
    <source>
        <dbReference type="Pfam" id="PF01545"/>
    </source>
</evidence>
<evidence type="ECO:0000256" key="2">
    <source>
        <dbReference type="ARBA" id="ARBA00008114"/>
    </source>
</evidence>
<dbReference type="GO" id="GO:0015086">
    <property type="term" value="F:cadmium ion transmembrane transporter activity"/>
    <property type="evidence" value="ECO:0007669"/>
    <property type="project" value="TreeGrafter"/>
</dbReference>
<evidence type="ECO:0000313" key="10">
    <source>
        <dbReference type="EMBL" id="HFT93428.1"/>
    </source>
</evidence>
<dbReference type="GO" id="GO:0005886">
    <property type="term" value="C:plasma membrane"/>
    <property type="evidence" value="ECO:0007669"/>
    <property type="project" value="TreeGrafter"/>
</dbReference>
<dbReference type="NCBIfam" id="TIGR01297">
    <property type="entry name" value="CDF"/>
    <property type="match status" value="1"/>
</dbReference>
<keyword evidence="5 7" id="KW-1133">Transmembrane helix</keyword>
<evidence type="ECO:0000256" key="1">
    <source>
        <dbReference type="ARBA" id="ARBA00004141"/>
    </source>
</evidence>
<comment type="similarity">
    <text evidence="2">Belongs to the cation diffusion facilitator (CDF) transporter (TC 2.A.4) family.</text>
</comment>
<feature type="domain" description="Cation efflux protein transmembrane" evidence="8">
    <location>
        <begin position="18"/>
        <end position="208"/>
    </location>
</feature>
<feature type="transmembrane region" description="Helical" evidence="7">
    <location>
        <begin position="84"/>
        <end position="101"/>
    </location>
</feature>
<dbReference type="InterPro" id="IPR036837">
    <property type="entry name" value="Cation_efflux_CTD_sf"/>
</dbReference>
<evidence type="ECO:0000256" key="5">
    <source>
        <dbReference type="ARBA" id="ARBA00022989"/>
    </source>
</evidence>
<dbReference type="InterPro" id="IPR027469">
    <property type="entry name" value="Cation_efflux_TMD_sf"/>
</dbReference>
<keyword evidence="3" id="KW-0813">Transport</keyword>
<accession>A0A7C3QWK3</accession>
<dbReference type="GO" id="GO:0006882">
    <property type="term" value="P:intracellular zinc ion homeostasis"/>
    <property type="evidence" value="ECO:0007669"/>
    <property type="project" value="TreeGrafter"/>
</dbReference>
<name>A0A7C3QWK3_9BACT</name>
<evidence type="ECO:0000256" key="6">
    <source>
        <dbReference type="ARBA" id="ARBA00023136"/>
    </source>
</evidence>
<dbReference type="FunFam" id="1.20.1510.10:FF:000006">
    <property type="entry name" value="Divalent cation efflux transporter"/>
    <property type="match status" value="1"/>
</dbReference>
<sequence>MTGWAARVFRTPAGALSLAFSVNMFLSVLKIWWGHSIHSAGMIADGYHALLDSLSDVICLGGVFMAGRPADENHPYGHAKFEPLAQVAVSIFLFITGYEVLSHSWESFRSGQGVHFTVPSLLVMLISMGLQLFLVNLERRVGDRTGNSLVKADALHIRSDIFASGAVVAGLLASHWGFPKADPVVGFLIAILIAHAGFELLREGTQVLSDKILIDPEGIIRLATAVAGVIECHSVRSHGSSSQVYMDLNIHVDDSLTVAQAHAISHEVEAVIRQKHPSVAEVIVHIEPFREEHLHGKPIRTSS</sequence>
<dbReference type="InterPro" id="IPR002524">
    <property type="entry name" value="Cation_efflux"/>
</dbReference>
<evidence type="ECO:0000256" key="3">
    <source>
        <dbReference type="ARBA" id="ARBA00022448"/>
    </source>
</evidence>
<keyword evidence="6 7" id="KW-0472">Membrane</keyword>
<dbReference type="PANTHER" id="PTHR43840:SF15">
    <property type="entry name" value="MITOCHONDRIAL METAL TRANSPORTER 1-RELATED"/>
    <property type="match status" value="1"/>
</dbReference>
<dbReference type="Pfam" id="PF01545">
    <property type="entry name" value="Cation_efflux"/>
    <property type="match status" value="1"/>
</dbReference>
<dbReference type="PANTHER" id="PTHR43840">
    <property type="entry name" value="MITOCHONDRIAL METAL TRANSPORTER 1-RELATED"/>
    <property type="match status" value="1"/>
</dbReference>
<dbReference type="InterPro" id="IPR050291">
    <property type="entry name" value="CDF_Transporter"/>
</dbReference>
<dbReference type="Gene3D" id="1.20.1510.10">
    <property type="entry name" value="Cation efflux protein transmembrane domain"/>
    <property type="match status" value="1"/>
</dbReference>